<dbReference type="GO" id="GO:0000796">
    <property type="term" value="C:condensin complex"/>
    <property type="evidence" value="ECO:0007669"/>
    <property type="project" value="TreeGrafter"/>
</dbReference>
<feature type="domain" description="Condensin complex subunit 1 N-terminal" evidence="2">
    <location>
        <begin position="72"/>
        <end position="232"/>
    </location>
</feature>
<dbReference type="PANTHER" id="PTHR14222:SF2">
    <property type="entry name" value="CONDENSIN COMPLEX SUBUNIT 1"/>
    <property type="match status" value="1"/>
</dbReference>
<dbReference type="InterPro" id="IPR024324">
    <property type="entry name" value="Condensin_cplx_su1_N"/>
</dbReference>
<dbReference type="Proteomes" id="UP001497497">
    <property type="component" value="Unassembled WGS sequence"/>
</dbReference>
<feature type="non-terminal residue" evidence="3">
    <location>
        <position position="319"/>
    </location>
</feature>
<evidence type="ECO:0000313" key="4">
    <source>
        <dbReference type="Proteomes" id="UP001497497"/>
    </source>
</evidence>
<name>A0AAV2INY3_LYMST</name>
<organism evidence="3 4">
    <name type="scientific">Lymnaea stagnalis</name>
    <name type="common">Great pond snail</name>
    <name type="synonym">Helix stagnalis</name>
    <dbReference type="NCBI Taxonomy" id="6523"/>
    <lineage>
        <taxon>Eukaryota</taxon>
        <taxon>Metazoa</taxon>
        <taxon>Spiralia</taxon>
        <taxon>Lophotrochozoa</taxon>
        <taxon>Mollusca</taxon>
        <taxon>Gastropoda</taxon>
        <taxon>Heterobranchia</taxon>
        <taxon>Euthyneura</taxon>
        <taxon>Panpulmonata</taxon>
        <taxon>Hygrophila</taxon>
        <taxon>Lymnaeoidea</taxon>
        <taxon>Lymnaeidae</taxon>
        <taxon>Lymnaea</taxon>
    </lineage>
</organism>
<evidence type="ECO:0000313" key="3">
    <source>
        <dbReference type="EMBL" id="CAL1547575.1"/>
    </source>
</evidence>
<dbReference type="PANTHER" id="PTHR14222">
    <property type="entry name" value="CONDENSIN"/>
    <property type="match status" value="1"/>
</dbReference>
<comment type="caution">
    <text evidence="3">The sequence shown here is derived from an EMBL/GenBank/DDBJ whole genome shotgun (WGS) entry which is preliminary data.</text>
</comment>
<dbReference type="EMBL" id="CAXITT010001009">
    <property type="protein sequence ID" value="CAL1547575.1"/>
    <property type="molecule type" value="Genomic_DNA"/>
</dbReference>
<proteinExistence type="predicted"/>
<dbReference type="GO" id="GO:0010032">
    <property type="term" value="P:meiotic chromosome condensation"/>
    <property type="evidence" value="ECO:0007669"/>
    <property type="project" value="TreeGrafter"/>
</dbReference>
<feature type="region of interest" description="Disordered" evidence="1">
    <location>
        <begin position="136"/>
        <end position="155"/>
    </location>
</feature>
<dbReference type="Pfam" id="PF12922">
    <property type="entry name" value="Cnd1_N"/>
    <property type="match status" value="1"/>
</dbReference>
<dbReference type="AlphaFoldDB" id="A0AAV2INY3"/>
<gene>
    <name evidence="3" type="ORF">GSLYS_00020892001</name>
</gene>
<accession>A0AAV2INY3</accession>
<evidence type="ECO:0000259" key="2">
    <source>
        <dbReference type="Pfam" id="PF12922"/>
    </source>
</evidence>
<dbReference type="GO" id="GO:0007076">
    <property type="term" value="P:mitotic chromosome condensation"/>
    <property type="evidence" value="ECO:0007669"/>
    <property type="project" value="InterPro"/>
</dbReference>
<protein>
    <recommendedName>
        <fullName evidence="2">Condensin complex subunit 1 N-terminal domain-containing protein</fullName>
    </recommendedName>
</protein>
<keyword evidence="4" id="KW-1185">Reference proteome</keyword>
<dbReference type="GO" id="GO:0042393">
    <property type="term" value="F:histone binding"/>
    <property type="evidence" value="ECO:0007669"/>
    <property type="project" value="TreeGrafter"/>
</dbReference>
<sequence>MEFVIPTSKDELLSRKDVNSYCVEDLLTIRQIAPALQAFKSACHGNADCIVNNFDTLFSILCLHKDLDPITREDAWTYLLRGCKTFFRSLSSVLDESDLSRDDRVKNLNATKMACYLLCQFMELFDSEATRPAAVVAGKGRGKKKQQSSSSTDMDWVKEKKDGIQMLLEFIQLSLNKLWDPPVAEEEFVSLVSTCCYKLLENPATSKEKDALVAIAHIIGNLVKRYNHGLSASLKIDQLLKHFEFLTSPLAQIVEIIVKDHGCKSIVTEIIREIGNSREALRDSASGKAYAAFLVEIAEKIPLFVLPSMSFVLNLLEGE</sequence>
<reference evidence="3 4" key="1">
    <citation type="submission" date="2024-04" db="EMBL/GenBank/DDBJ databases">
        <authorList>
            <consortium name="Genoscope - CEA"/>
            <person name="William W."/>
        </authorList>
    </citation>
    <scope>NUCLEOTIDE SEQUENCE [LARGE SCALE GENOMIC DNA]</scope>
</reference>
<evidence type="ECO:0000256" key="1">
    <source>
        <dbReference type="SAM" id="MobiDB-lite"/>
    </source>
</evidence>
<dbReference type="InterPro" id="IPR026971">
    <property type="entry name" value="CND1/NCAPD3"/>
</dbReference>
<dbReference type="GO" id="GO:0000779">
    <property type="term" value="C:condensed chromosome, centromeric region"/>
    <property type="evidence" value="ECO:0007669"/>
    <property type="project" value="TreeGrafter"/>
</dbReference>